<protein>
    <submittedName>
        <fullName evidence="1">Uncharacterized protein</fullName>
    </submittedName>
</protein>
<keyword evidence="2" id="KW-1185">Reference proteome</keyword>
<dbReference type="Proteomes" id="UP000304953">
    <property type="component" value="Unassembled WGS sequence"/>
</dbReference>
<reference evidence="1" key="1">
    <citation type="submission" date="2019-04" db="EMBL/GenBank/DDBJ databases">
        <title>Microbes associate with the intestines of laboratory mice.</title>
        <authorList>
            <person name="Navarre W."/>
            <person name="Wong E."/>
            <person name="Huang K."/>
            <person name="Tropini C."/>
            <person name="Ng K."/>
            <person name="Yu B."/>
        </authorList>
    </citation>
    <scope>NUCLEOTIDE SEQUENCE</scope>
    <source>
        <strain evidence="1">NM01_1-7b</strain>
    </source>
</reference>
<evidence type="ECO:0000313" key="1">
    <source>
        <dbReference type="EMBL" id="TGY95649.1"/>
    </source>
</evidence>
<evidence type="ECO:0000313" key="2">
    <source>
        <dbReference type="Proteomes" id="UP000304953"/>
    </source>
</evidence>
<dbReference type="EMBL" id="SRYA01000026">
    <property type="protein sequence ID" value="TGY95649.1"/>
    <property type="molecule type" value="Genomic_DNA"/>
</dbReference>
<name>A0AC61RUQ9_9FIRM</name>
<comment type="caution">
    <text evidence="1">The sequence shown here is derived from an EMBL/GenBank/DDBJ whole genome shotgun (WGS) entry which is preliminary data.</text>
</comment>
<accession>A0AC61RUQ9</accession>
<gene>
    <name evidence="1" type="ORF">E5329_13835</name>
</gene>
<sequence>MGILKNLFSKKQEEPTPTPQPQEEPKRPKGIIKTQRHKLDNVEAHMEEIMELVEENEDYKLSKKEIIESGLEDEKIYEYELSGKIELLFGGGVEPIQAFMGDVCIGEIKKGSRAKVKKLIESGSIQKIEAEVSGGNYKIVRYDSGRDKYFYDSLEDAFCITIEITYREEIKEDVKK</sequence>
<proteinExistence type="predicted"/>
<organism evidence="1 2">
    <name type="scientific">Petralouisia muris</name>
    <dbReference type="NCBI Taxonomy" id="3032872"/>
    <lineage>
        <taxon>Bacteria</taxon>
        <taxon>Bacillati</taxon>
        <taxon>Bacillota</taxon>
        <taxon>Clostridia</taxon>
        <taxon>Lachnospirales</taxon>
        <taxon>Lachnospiraceae</taxon>
        <taxon>Petralouisia</taxon>
    </lineage>
</organism>